<dbReference type="PROSITE" id="PS50195">
    <property type="entry name" value="PX"/>
    <property type="match status" value="1"/>
</dbReference>
<dbReference type="PANTHER" id="PTHR20939:SF1">
    <property type="entry name" value="SORTING NEXIN-20"/>
    <property type="match status" value="1"/>
</dbReference>
<evidence type="ECO:0000256" key="1">
    <source>
        <dbReference type="ARBA" id="ARBA00004469"/>
    </source>
</evidence>
<evidence type="ECO:0000313" key="10">
    <source>
        <dbReference type="Proteomes" id="UP000694569"/>
    </source>
</evidence>
<dbReference type="SUPFAM" id="SSF64268">
    <property type="entry name" value="PX domain"/>
    <property type="match status" value="1"/>
</dbReference>
<feature type="region of interest" description="Disordered" evidence="7">
    <location>
        <begin position="1"/>
        <end position="65"/>
    </location>
</feature>
<dbReference type="Gene3D" id="3.30.1520.10">
    <property type="entry name" value="Phox-like domain"/>
    <property type="match status" value="1"/>
</dbReference>
<protein>
    <submittedName>
        <fullName evidence="9">Sorting nexin 20</fullName>
    </submittedName>
</protein>
<keyword evidence="10" id="KW-1185">Reference proteome</keyword>
<dbReference type="SMART" id="SM00312">
    <property type="entry name" value="PX"/>
    <property type="match status" value="1"/>
</dbReference>
<dbReference type="GeneTree" id="ENSGT00530000063759"/>
<evidence type="ECO:0000256" key="2">
    <source>
        <dbReference type="ARBA" id="ARBA00022448"/>
    </source>
</evidence>
<comment type="subcellular location">
    <subcellularLocation>
        <location evidence="1">Early endosome membrane</location>
        <topology evidence="1">Peripheral membrane protein</topology>
        <orientation evidence="1">Cytoplasmic side</orientation>
    </subcellularLocation>
</comment>
<evidence type="ECO:0000256" key="5">
    <source>
        <dbReference type="ARBA" id="ARBA00023121"/>
    </source>
</evidence>
<accession>A0A8C5Q743</accession>
<dbReference type="InterPro" id="IPR001683">
    <property type="entry name" value="PX_dom"/>
</dbReference>
<feature type="compositionally biased region" description="Polar residues" evidence="7">
    <location>
        <begin position="33"/>
        <end position="59"/>
    </location>
</feature>
<dbReference type="AlphaFoldDB" id="A0A8C5Q743"/>
<evidence type="ECO:0000259" key="8">
    <source>
        <dbReference type="PROSITE" id="PS50195"/>
    </source>
</evidence>
<dbReference type="GO" id="GO:0015031">
    <property type="term" value="P:protein transport"/>
    <property type="evidence" value="ECO:0007669"/>
    <property type="project" value="UniProtKB-KW"/>
</dbReference>
<dbReference type="GO" id="GO:1901981">
    <property type="term" value="F:phosphatidylinositol phosphate binding"/>
    <property type="evidence" value="ECO:0007669"/>
    <property type="project" value="TreeGrafter"/>
</dbReference>
<dbReference type="OrthoDB" id="10254720at2759"/>
<organism evidence="9 10">
    <name type="scientific">Leptobrachium leishanense</name>
    <name type="common">Leishan spiny toad</name>
    <dbReference type="NCBI Taxonomy" id="445787"/>
    <lineage>
        <taxon>Eukaryota</taxon>
        <taxon>Metazoa</taxon>
        <taxon>Chordata</taxon>
        <taxon>Craniata</taxon>
        <taxon>Vertebrata</taxon>
        <taxon>Euteleostomi</taxon>
        <taxon>Amphibia</taxon>
        <taxon>Batrachia</taxon>
        <taxon>Anura</taxon>
        <taxon>Pelobatoidea</taxon>
        <taxon>Megophryidae</taxon>
        <taxon>Leptobrachium</taxon>
    </lineage>
</organism>
<keyword evidence="2" id="KW-0813">Transport</keyword>
<dbReference type="PANTHER" id="PTHR20939">
    <property type="entry name" value="SORTING NEXIN 20, 21"/>
    <property type="match status" value="1"/>
</dbReference>
<dbReference type="InterPro" id="IPR036871">
    <property type="entry name" value="PX_dom_sf"/>
</dbReference>
<keyword evidence="6" id="KW-0472">Membrane</keyword>
<keyword evidence="5" id="KW-0446">Lipid-binding</keyword>
<name>A0A8C5Q743_9ANUR</name>
<evidence type="ECO:0000256" key="6">
    <source>
        <dbReference type="ARBA" id="ARBA00023136"/>
    </source>
</evidence>
<gene>
    <name evidence="9" type="primary">SNX20</name>
</gene>
<dbReference type="Proteomes" id="UP000694569">
    <property type="component" value="Unplaced"/>
</dbReference>
<evidence type="ECO:0000313" key="9">
    <source>
        <dbReference type="Ensembl" id="ENSLLEP00000032959.1"/>
    </source>
</evidence>
<keyword evidence="4" id="KW-0653">Protein transport</keyword>
<evidence type="ECO:0000256" key="4">
    <source>
        <dbReference type="ARBA" id="ARBA00022927"/>
    </source>
</evidence>
<feature type="domain" description="PX" evidence="8">
    <location>
        <begin position="104"/>
        <end position="221"/>
    </location>
</feature>
<dbReference type="Ensembl" id="ENSLLET00000034225.1">
    <property type="protein sequence ID" value="ENSLLEP00000032959.1"/>
    <property type="gene ID" value="ENSLLEG00000020888.1"/>
</dbReference>
<proteinExistence type="predicted"/>
<evidence type="ECO:0000256" key="3">
    <source>
        <dbReference type="ARBA" id="ARBA00022753"/>
    </source>
</evidence>
<evidence type="ECO:0000256" key="7">
    <source>
        <dbReference type="SAM" id="MobiDB-lite"/>
    </source>
</evidence>
<reference evidence="9" key="2">
    <citation type="submission" date="2025-09" db="UniProtKB">
        <authorList>
            <consortium name="Ensembl"/>
        </authorList>
    </citation>
    <scope>IDENTIFICATION</scope>
</reference>
<sequence length="348" mass="40153">MTSIWKDNYTEGLKMDVHKSNRMGRKPSVKSVLPNSPTRAEHSGSTNSDAEQEQASSGPCNPEDNLEEAQLVQGSVSSSSHHYLMTTRELQLYWLKEKHERKPVKLLFEIPSTRIAEDFLSKFVLYQIVIISTGSFDENKAFIERRYSDFETLHRDLLKDFKGEMEDVLFPKKILIGNLTTELISKRILALKDYLTELYMISCVRKSKKFLEFFIKPEVEEGYGCVRGGKYGRAMEIFQQVVCLQEKLTPHCPILMVPSLCALVVCHKDQDNGEKAYEMGMKALSILERHTGHRYYIPLLDTMISLAYRIGKDFVSLQDRLQKVKKRMVDTEKMNFTLKELAVRECVD</sequence>
<keyword evidence="3" id="KW-0967">Endosome</keyword>
<dbReference type="InterPro" id="IPR039937">
    <property type="entry name" value="SNX20/SNX21"/>
</dbReference>
<dbReference type="GO" id="GO:0031901">
    <property type="term" value="C:early endosome membrane"/>
    <property type="evidence" value="ECO:0007669"/>
    <property type="project" value="UniProtKB-SubCell"/>
</dbReference>
<dbReference type="Pfam" id="PF00787">
    <property type="entry name" value="PX"/>
    <property type="match status" value="1"/>
</dbReference>
<reference evidence="9" key="1">
    <citation type="submission" date="2025-08" db="UniProtKB">
        <authorList>
            <consortium name="Ensembl"/>
        </authorList>
    </citation>
    <scope>IDENTIFICATION</scope>
</reference>